<proteinExistence type="predicted"/>
<dbReference type="EMBL" id="WTPW01000549">
    <property type="protein sequence ID" value="KAF0500633.1"/>
    <property type="molecule type" value="Genomic_DNA"/>
</dbReference>
<sequence>MNKPQESPFLSYDTFENLLAKYLDSKSSNRRRKTFITCENFDFCIKVLQNPMDTTNGTATDHYWAKKSITLHDLGTPTNSIIKLIKLDSNLLVYPIYIILCSLHQEALKYVSLSKLWEAIYIENIIGYYAFL</sequence>
<name>A0A8H4AIP3_GIGMA</name>
<organism evidence="1 2">
    <name type="scientific">Gigaspora margarita</name>
    <dbReference type="NCBI Taxonomy" id="4874"/>
    <lineage>
        <taxon>Eukaryota</taxon>
        <taxon>Fungi</taxon>
        <taxon>Fungi incertae sedis</taxon>
        <taxon>Mucoromycota</taxon>
        <taxon>Glomeromycotina</taxon>
        <taxon>Glomeromycetes</taxon>
        <taxon>Diversisporales</taxon>
        <taxon>Gigasporaceae</taxon>
        <taxon>Gigaspora</taxon>
    </lineage>
</organism>
<comment type="caution">
    <text evidence="1">The sequence shown here is derived from an EMBL/GenBank/DDBJ whole genome shotgun (WGS) entry which is preliminary data.</text>
</comment>
<dbReference type="Proteomes" id="UP000439903">
    <property type="component" value="Unassembled WGS sequence"/>
</dbReference>
<protein>
    <submittedName>
        <fullName evidence="1">Uncharacterized protein</fullName>
    </submittedName>
</protein>
<gene>
    <name evidence="1" type="ORF">F8M41_020219</name>
</gene>
<dbReference type="OrthoDB" id="2499658at2759"/>
<keyword evidence="2" id="KW-1185">Reference proteome</keyword>
<evidence type="ECO:0000313" key="1">
    <source>
        <dbReference type="EMBL" id="KAF0500633.1"/>
    </source>
</evidence>
<accession>A0A8H4AIP3</accession>
<dbReference type="AlphaFoldDB" id="A0A8H4AIP3"/>
<evidence type="ECO:0000313" key="2">
    <source>
        <dbReference type="Proteomes" id="UP000439903"/>
    </source>
</evidence>
<reference evidence="1 2" key="1">
    <citation type="journal article" date="2019" name="Environ. Microbiol.">
        <title>At the nexus of three kingdoms: the genome of the mycorrhizal fungus Gigaspora margarita provides insights into plant, endobacterial and fungal interactions.</title>
        <authorList>
            <person name="Venice F."/>
            <person name="Ghignone S."/>
            <person name="Salvioli di Fossalunga A."/>
            <person name="Amselem J."/>
            <person name="Novero M."/>
            <person name="Xianan X."/>
            <person name="Sedzielewska Toro K."/>
            <person name="Morin E."/>
            <person name="Lipzen A."/>
            <person name="Grigoriev I.V."/>
            <person name="Henrissat B."/>
            <person name="Martin F.M."/>
            <person name="Bonfante P."/>
        </authorList>
    </citation>
    <scope>NUCLEOTIDE SEQUENCE [LARGE SCALE GENOMIC DNA]</scope>
    <source>
        <strain evidence="1 2">BEG34</strain>
    </source>
</reference>